<feature type="non-terminal residue" evidence="2">
    <location>
        <position position="33"/>
    </location>
</feature>
<evidence type="ECO:0000256" key="1">
    <source>
        <dbReference type="SAM" id="MobiDB-lite"/>
    </source>
</evidence>
<dbReference type="EMBL" id="CAJNOU010021390">
    <property type="protein sequence ID" value="CAF1587651.1"/>
    <property type="molecule type" value="Genomic_DNA"/>
</dbReference>
<dbReference type="AlphaFoldDB" id="A0A815ZNR2"/>
<name>A0A815ZNR2_9BILA</name>
<accession>A0A815ZNR2</accession>
<evidence type="ECO:0000313" key="3">
    <source>
        <dbReference type="Proteomes" id="UP000663889"/>
    </source>
</evidence>
<evidence type="ECO:0000313" key="2">
    <source>
        <dbReference type="EMBL" id="CAF1587651.1"/>
    </source>
</evidence>
<comment type="caution">
    <text evidence="2">The sequence shown here is derived from an EMBL/GenBank/DDBJ whole genome shotgun (WGS) entry which is preliminary data.</text>
</comment>
<gene>
    <name evidence="2" type="ORF">SEV965_LOCUS40048</name>
</gene>
<reference evidence="2" key="1">
    <citation type="submission" date="2021-02" db="EMBL/GenBank/DDBJ databases">
        <authorList>
            <person name="Nowell W R."/>
        </authorList>
    </citation>
    <scope>NUCLEOTIDE SEQUENCE</scope>
</reference>
<organism evidence="2 3">
    <name type="scientific">Rotaria sordida</name>
    <dbReference type="NCBI Taxonomy" id="392033"/>
    <lineage>
        <taxon>Eukaryota</taxon>
        <taxon>Metazoa</taxon>
        <taxon>Spiralia</taxon>
        <taxon>Gnathifera</taxon>
        <taxon>Rotifera</taxon>
        <taxon>Eurotatoria</taxon>
        <taxon>Bdelloidea</taxon>
        <taxon>Philodinida</taxon>
        <taxon>Philodinidae</taxon>
        <taxon>Rotaria</taxon>
    </lineage>
</organism>
<proteinExistence type="predicted"/>
<sequence length="33" mass="3701">MVPAENDNQDGDNKLSSTSLRRQRHGILLKPPL</sequence>
<protein>
    <submittedName>
        <fullName evidence="2">Uncharacterized protein</fullName>
    </submittedName>
</protein>
<dbReference type="Proteomes" id="UP000663889">
    <property type="component" value="Unassembled WGS sequence"/>
</dbReference>
<feature type="region of interest" description="Disordered" evidence="1">
    <location>
        <begin position="1"/>
        <end position="33"/>
    </location>
</feature>